<keyword evidence="3" id="KW-1185">Reference proteome</keyword>
<evidence type="ECO:0000256" key="1">
    <source>
        <dbReference type="SAM" id="MobiDB-lite"/>
    </source>
</evidence>
<proteinExistence type="predicted"/>
<dbReference type="EMBL" id="RQPJ01000005">
    <property type="protein sequence ID" value="RTE53563.1"/>
    <property type="molecule type" value="Genomic_DNA"/>
</dbReference>
<evidence type="ECO:0000313" key="3">
    <source>
        <dbReference type="Proteomes" id="UP000267585"/>
    </source>
</evidence>
<dbReference type="Proteomes" id="UP000267585">
    <property type="component" value="Unassembled WGS sequence"/>
</dbReference>
<accession>A0A430K387</accession>
<feature type="compositionally biased region" description="Basic and acidic residues" evidence="1">
    <location>
        <begin position="683"/>
        <end position="692"/>
    </location>
</feature>
<evidence type="ECO:0000313" key="2">
    <source>
        <dbReference type="EMBL" id="RTE53563.1"/>
    </source>
</evidence>
<dbReference type="RefSeq" id="WP_126162458.1">
    <property type="nucleotide sequence ID" value="NZ_RQPJ01000005.1"/>
</dbReference>
<protein>
    <submittedName>
        <fullName evidence="2">Uncharacterized protein</fullName>
    </submittedName>
</protein>
<name>A0A430K387_9FLAO</name>
<reference evidence="2 3" key="1">
    <citation type="submission" date="2018-11" db="EMBL/GenBank/DDBJ databases">
        <title>Arenibacter aquaticus sp.nov., a marine bacterium isolated from surface seawater in the South China Sea.</title>
        <authorList>
            <person name="Guo J."/>
            <person name="Sun J."/>
        </authorList>
    </citation>
    <scope>NUCLEOTIDE SEQUENCE [LARGE SCALE GENOMIC DNA]</scope>
    <source>
        <strain evidence="2 3">GUO666</strain>
    </source>
</reference>
<dbReference type="AlphaFoldDB" id="A0A430K387"/>
<feature type="compositionally biased region" description="Polar residues" evidence="1">
    <location>
        <begin position="669"/>
        <end position="681"/>
    </location>
</feature>
<organism evidence="2 3">
    <name type="scientific">Arenibacter aquaticus</name>
    <dbReference type="NCBI Taxonomy" id="2489054"/>
    <lineage>
        <taxon>Bacteria</taxon>
        <taxon>Pseudomonadati</taxon>
        <taxon>Bacteroidota</taxon>
        <taxon>Flavobacteriia</taxon>
        <taxon>Flavobacteriales</taxon>
        <taxon>Flavobacteriaceae</taxon>
        <taxon>Arenibacter</taxon>
    </lineage>
</organism>
<sequence length="819" mass="91721">MTKLFWILLSAICITACVNSQDKNFLENVNFKLALDSQGKLMELIEKGTGENLLIPGHSTSLLTVQSEGVNYPITSWKHEGEFLKLKFNKPGAEISVKVKSKSNYLTFEIVEVKTDELIDKVIWGPFKVLPSEKIGQSIGIAYNDSIAIGLMGLNLKSRGGFEIATRERFGNAAKKIEGGASLTGFVRDRSRFQTVDNWEQKLGQAVPVNDSDAEIVGGKFAFYCVPSSTLIEVVEEIVLNEELPYIKTKNVWNKVSKYSSSSKLIMSYNVDNIEACIDVAKKAGISSVYHGGIFKTWGTFLLDEKDFPNGYKSVRECSDKADKHGINLGAHTLTNFITTNDPLVTPKPHPGLVLAGITKLGKSISANDNELSLQDEEVRPAYHEPNIEKVNPRWREHTAVKIGDEIIVYSFATAQGELVLKECKRGAFGTKAVEHKKGEKVSRLMSHGYKVFFPDINLQDQMAKNLATFFNEANLKRISFDGIEGGLASGHGRYGSDRFVKVFFDHLKDPHIVANSSDVTHFGWHYLANESWGEPWTSDNFREAHLEHRLSVQQALKEDLLPRKMGQFSINAKTTKKDIEWVMGLCAGYDAGVDFYISPNFEEINKEADAILSEINKWEKARMEGLFTEAQKEKLRDPYTFYGLEQDEEGVRLVFIESWAPEGATNKIGDNQNSLPSTILENRPETPVSKDYKHRNMTTEPGQPTAAIWEYLCAVSKQKLQFVIRLPKASNESVKGIYLKAGAKKVEIPFILEPGDFVVNKGSNTYKHFSEDLKVKDEVIIDNGYLSVTEGLNVIEFDYQGKGRVAGPEMIVNFRTIK</sequence>
<feature type="region of interest" description="Disordered" evidence="1">
    <location>
        <begin position="668"/>
        <end position="700"/>
    </location>
</feature>
<comment type="caution">
    <text evidence="2">The sequence shown here is derived from an EMBL/GenBank/DDBJ whole genome shotgun (WGS) entry which is preliminary data.</text>
</comment>
<gene>
    <name evidence="2" type="ORF">EHW67_11185</name>
</gene>
<dbReference type="OrthoDB" id="2484068at2"/>